<dbReference type="GO" id="GO:0005634">
    <property type="term" value="C:nucleus"/>
    <property type="evidence" value="ECO:0007669"/>
    <property type="project" value="TreeGrafter"/>
</dbReference>
<organism evidence="4 5">
    <name type="scientific">Penicillium antarcticum</name>
    <dbReference type="NCBI Taxonomy" id="416450"/>
    <lineage>
        <taxon>Eukaryota</taxon>
        <taxon>Fungi</taxon>
        <taxon>Dikarya</taxon>
        <taxon>Ascomycota</taxon>
        <taxon>Pezizomycotina</taxon>
        <taxon>Eurotiomycetes</taxon>
        <taxon>Eurotiomycetidae</taxon>
        <taxon>Eurotiales</taxon>
        <taxon>Aspergillaceae</taxon>
        <taxon>Penicillium</taxon>
    </lineage>
</organism>
<evidence type="ECO:0000256" key="1">
    <source>
        <dbReference type="ARBA" id="ARBA00023125"/>
    </source>
</evidence>
<comment type="caution">
    <text evidence="4">The sequence shown here is derived from an EMBL/GenBank/DDBJ whole genome shotgun (WGS) entry which is preliminary data.</text>
</comment>
<dbReference type="Proteomes" id="UP000191672">
    <property type="component" value="Unassembled WGS sequence"/>
</dbReference>
<reference evidence="5" key="1">
    <citation type="journal article" date="2017" name="Nat. Microbiol.">
        <title>Global analysis of biosynthetic gene clusters reveals vast potential of secondary metabolite production in Penicillium species.</title>
        <authorList>
            <person name="Nielsen J.C."/>
            <person name="Grijseels S."/>
            <person name="Prigent S."/>
            <person name="Ji B."/>
            <person name="Dainat J."/>
            <person name="Nielsen K.F."/>
            <person name="Frisvad J.C."/>
            <person name="Workman M."/>
            <person name="Nielsen J."/>
        </authorList>
    </citation>
    <scope>NUCLEOTIDE SEQUENCE [LARGE SCALE GENOMIC DNA]</scope>
    <source>
        <strain evidence="5">IBT 31811</strain>
    </source>
</reference>
<evidence type="ECO:0000313" key="4">
    <source>
        <dbReference type="EMBL" id="OQD79190.1"/>
    </source>
</evidence>
<keyword evidence="1" id="KW-0238">DNA-binding</keyword>
<proteinExistence type="predicted"/>
<dbReference type="PANTHER" id="PTHR19303">
    <property type="entry name" value="TRANSPOSON"/>
    <property type="match status" value="1"/>
</dbReference>
<dbReference type="PROSITE" id="PS51253">
    <property type="entry name" value="HTH_CENPB"/>
    <property type="match status" value="1"/>
</dbReference>
<sequence>MATAAYKNKKFRSISGAAAVFAVPKSTLVDRLKGINPRSETRANGHKLTDLEEEILTKQLLDADKRGFSIRPEFLRGMAQILLRERTQDSTATIGVNWACNFVKRHPTLRTRYNRRISYQRAKQEDPKVIKPWFKTVREAILEHGIHEDDIWNFDETGFAMGLCSTSKVITAVERSESPRRVIQGNREWVTIIECVSSKGISIPPWIILKAGSQHAAWYQEPALFNKGYAIARSQNGWTTDEIGLRWLKEMFEPHSKTHSTGAKRLLILDGHGSHLTADFDAFCKENAIICLCMPPHTSHLLQPLDVGVFGPLKRAYGKLVEEMMVAGNNHIDKEDFLSLYPPAREKVFTRENIRGGFAGAGLNPLDQDRVLEKVTFQLRTPTPPLVDVEGSISSAFQTPQNPRQLDHKVRSLQRSLRKRLLSSSPVSHIQHLEKAAQMAMNMNLLLQQEIKVLREENKRKMQKRARKRAKLGDDLVLFVQEGQDRVQQLDTQLHERVDEPTPRPNQRAPRRCSGCATTGMALLETASCSSEDEIGAPGDRPVLLGTVLVFLETGLVLPGTARCSWGQLSAPGDGLGAPGDSLVVLETGLVLLGTAWCSWRRADGAPGAYSLDAPWGALEGTATAF</sequence>
<dbReference type="PANTHER" id="PTHR19303:SF62">
    <property type="entry name" value="HTH CENPB-TYPE DOMAIN-CONTAINING PROTEIN-RELATED"/>
    <property type="match status" value="1"/>
</dbReference>
<dbReference type="GO" id="GO:0003677">
    <property type="term" value="F:DNA binding"/>
    <property type="evidence" value="ECO:0007669"/>
    <property type="project" value="UniProtKB-KW"/>
</dbReference>
<evidence type="ECO:0000313" key="5">
    <source>
        <dbReference type="Proteomes" id="UP000191672"/>
    </source>
</evidence>
<dbReference type="Pfam" id="PF03184">
    <property type="entry name" value="DDE_1"/>
    <property type="match status" value="1"/>
</dbReference>
<gene>
    <name evidence="4" type="ORF">PENANT_c058G10549</name>
</gene>
<feature type="domain" description="HTH CENPB-type" evidence="3">
    <location>
        <begin position="40"/>
        <end position="112"/>
    </location>
</feature>
<keyword evidence="2" id="KW-0175">Coiled coil</keyword>
<protein>
    <recommendedName>
        <fullName evidence="3">HTH CENPB-type domain-containing protein</fullName>
    </recommendedName>
</protein>
<evidence type="ECO:0000259" key="3">
    <source>
        <dbReference type="PROSITE" id="PS51253"/>
    </source>
</evidence>
<dbReference type="EMBL" id="MDYN01000058">
    <property type="protein sequence ID" value="OQD79190.1"/>
    <property type="molecule type" value="Genomic_DNA"/>
</dbReference>
<dbReference type="InterPro" id="IPR050863">
    <property type="entry name" value="CenT-Element_Derived"/>
</dbReference>
<accession>A0A1V6PQ67</accession>
<name>A0A1V6PQ67_9EURO</name>
<dbReference type="AlphaFoldDB" id="A0A1V6PQ67"/>
<dbReference type="InterPro" id="IPR036397">
    <property type="entry name" value="RNaseH_sf"/>
</dbReference>
<keyword evidence="5" id="KW-1185">Reference proteome</keyword>
<dbReference type="Pfam" id="PF03221">
    <property type="entry name" value="HTH_Tnp_Tc5"/>
    <property type="match status" value="1"/>
</dbReference>
<dbReference type="InterPro" id="IPR004875">
    <property type="entry name" value="DDE_SF_endonuclease_dom"/>
</dbReference>
<dbReference type="InterPro" id="IPR006600">
    <property type="entry name" value="HTH_CenpB_DNA-bd_dom"/>
</dbReference>
<feature type="coiled-coil region" evidence="2">
    <location>
        <begin position="437"/>
        <end position="471"/>
    </location>
</feature>
<evidence type="ECO:0000256" key="2">
    <source>
        <dbReference type="SAM" id="Coils"/>
    </source>
</evidence>
<dbReference type="Gene3D" id="3.30.420.10">
    <property type="entry name" value="Ribonuclease H-like superfamily/Ribonuclease H"/>
    <property type="match status" value="1"/>
</dbReference>